<keyword evidence="2" id="KW-0472">Membrane</keyword>
<keyword evidence="2" id="KW-1133">Transmembrane helix</keyword>
<dbReference type="AlphaFoldDB" id="A0A917WL54"/>
<accession>A0A917WL54</accession>
<gene>
    <name evidence="3" type="ORF">GCM10011594_35050</name>
</gene>
<evidence type="ECO:0000313" key="4">
    <source>
        <dbReference type="Proteomes" id="UP000655208"/>
    </source>
</evidence>
<keyword evidence="4" id="KW-1185">Reference proteome</keyword>
<feature type="transmembrane region" description="Helical" evidence="2">
    <location>
        <begin position="6"/>
        <end position="28"/>
    </location>
</feature>
<name>A0A917WL54_9ACTN</name>
<feature type="compositionally biased region" description="Basic and acidic residues" evidence="1">
    <location>
        <begin position="113"/>
        <end position="122"/>
    </location>
</feature>
<evidence type="ECO:0000256" key="1">
    <source>
        <dbReference type="SAM" id="MobiDB-lite"/>
    </source>
</evidence>
<protein>
    <submittedName>
        <fullName evidence="3">Uncharacterized protein</fullName>
    </submittedName>
</protein>
<evidence type="ECO:0000313" key="3">
    <source>
        <dbReference type="EMBL" id="GGM12189.1"/>
    </source>
</evidence>
<reference evidence="3" key="2">
    <citation type="submission" date="2020-09" db="EMBL/GenBank/DDBJ databases">
        <authorList>
            <person name="Sun Q."/>
            <person name="Zhou Y."/>
        </authorList>
    </citation>
    <scope>NUCLEOTIDE SEQUENCE</scope>
    <source>
        <strain evidence="3">CGMCC 4.7308</strain>
    </source>
</reference>
<evidence type="ECO:0000256" key="2">
    <source>
        <dbReference type="SAM" id="Phobius"/>
    </source>
</evidence>
<keyword evidence="2" id="KW-0812">Transmembrane</keyword>
<organism evidence="3 4">
    <name type="scientific">Nakamurella endophytica</name>
    <dbReference type="NCBI Taxonomy" id="1748367"/>
    <lineage>
        <taxon>Bacteria</taxon>
        <taxon>Bacillati</taxon>
        <taxon>Actinomycetota</taxon>
        <taxon>Actinomycetes</taxon>
        <taxon>Nakamurellales</taxon>
        <taxon>Nakamurellaceae</taxon>
        <taxon>Nakamurella</taxon>
    </lineage>
</organism>
<feature type="region of interest" description="Disordered" evidence="1">
    <location>
        <begin position="92"/>
        <end position="122"/>
    </location>
</feature>
<dbReference type="EMBL" id="BMNA01000009">
    <property type="protein sequence ID" value="GGM12189.1"/>
    <property type="molecule type" value="Genomic_DNA"/>
</dbReference>
<sequence>MTPWWAFVISGAAGGVLTLAGALITAWLQRTRDERGQWFERTKWAEQLSVDSEPSRAAKGQEILSRLLKRQSPADRDADIISVLASTPRLAALEAGPPPDLDDVEFEVDTGLDEERSGDDSD</sequence>
<dbReference type="Proteomes" id="UP000655208">
    <property type="component" value="Unassembled WGS sequence"/>
</dbReference>
<proteinExistence type="predicted"/>
<comment type="caution">
    <text evidence="3">The sequence shown here is derived from an EMBL/GenBank/DDBJ whole genome shotgun (WGS) entry which is preliminary data.</text>
</comment>
<reference evidence="3" key="1">
    <citation type="journal article" date="2014" name="Int. J. Syst. Evol. Microbiol.">
        <title>Complete genome sequence of Corynebacterium casei LMG S-19264T (=DSM 44701T), isolated from a smear-ripened cheese.</title>
        <authorList>
            <consortium name="US DOE Joint Genome Institute (JGI-PGF)"/>
            <person name="Walter F."/>
            <person name="Albersmeier A."/>
            <person name="Kalinowski J."/>
            <person name="Ruckert C."/>
        </authorList>
    </citation>
    <scope>NUCLEOTIDE SEQUENCE</scope>
    <source>
        <strain evidence="3">CGMCC 4.7308</strain>
    </source>
</reference>
<feature type="compositionally biased region" description="Acidic residues" evidence="1">
    <location>
        <begin position="100"/>
        <end position="112"/>
    </location>
</feature>